<keyword evidence="2" id="KW-0472">Membrane</keyword>
<dbReference type="Proteomes" id="UP000285023">
    <property type="component" value="Unassembled WGS sequence"/>
</dbReference>
<accession>A0A418Q3T8</accession>
<comment type="caution">
    <text evidence="3">The sequence shown here is derived from an EMBL/GenBank/DDBJ whole genome shotgun (WGS) entry which is preliminary data.</text>
</comment>
<feature type="transmembrane region" description="Helical" evidence="2">
    <location>
        <begin position="47"/>
        <end position="66"/>
    </location>
</feature>
<evidence type="ECO:0000256" key="2">
    <source>
        <dbReference type="SAM" id="Phobius"/>
    </source>
</evidence>
<protein>
    <submittedName>
        <fullName evidence="3">Uncharacterized protein</fullName>
    </submittedName>
</protein>
<keyword evidence="2" id="KW-1133">Transmembrane helix</keyword>
<organism evidence="3 4">
    <name type="scientific">Sphingomonas edaphi</name>
    <dbReference type="NCBI Taxonomy" id="2315689"/>
    <lineage>
        <taxon>Bacteria</taxon>
        <taxon>Pseudomonadati</taxon>
        <taxon>Pseudomonadota</taxon>
        <taxon>Alphaproteobacteria</taxon>
        <taxon>Sphingomonadales</taxon>
        <taxon>Sphingomonadaceae</taxon>
        <taxon>Sphingomonas</taxon>
    </lineage>
</organism>
<feature type="region of interest" description="Disordered" evidence="1">
    <location>
        <begin position="93"/>
        <end position="112"/>
    </location>
</feature>
<evidence type="ECO:0000313" key="4">
    <source>
        <dbReference type="Proteomes" id="UP000285023"/>
    </source>
</evidence>
<sequence>MTSGRGWRYAAPRPTFGRMAILPPMVGPRAALGDLLSFMRQRSREQVIGAALALLVTMIILIVFFVDSKINTAPGPTVVYVENYGPDRTDADIIADQKKASEQKRKAEEARRREFQKLEKQLGIE</sequence>
<evidence type="ECO:0000256" key="1">
    <source>
        <dbReference type="SAM" id="MobiDB-lite"/>
    </source>
</evidence>
<proteinExistence type="predicted"/>
<dbReference type="AlphaFoldDB" id="A0A418Q3T8"/>
<name>A0A418Q3T8_9SPHN</name>
<reference evidence="3 4" key="1">
    <citation type="submission" date="2018-09" db="EMBL/GenBank/DDBJ databases">
        <title>Sphingomonas sp. DAC4.</title>
        <authorList>
            <person name="Seo T."/>
        </authorList>
    </citation>
    <scope>NUCLEOTIDE SEQUENCE [LARGE SCALE GENOMIC DNA]</scope>
    <source>
        <strain evidence="3 4">DAC4</strain>
    </source>
</reference>
<evidence type="ECO:0000313" key="3">
    <source>
        <dbReference type="EMBL" id="RIX32561.1"/>
    </source>
</evidence>
<dbReference type="EMBL" id="QXTF01000001">
    <property type="protein sequence ID" value="RIX32561.1"/>
    <property type="molecule type" value="Genomic_DNA"/>
</dbReference>
<keyword evidence="2" id="KW-0812">Transmembrane</keyword>
<gene>
    <name evidence="3" type="ORF">D3M59_06425</name>
</gene>
<keyword evidence="4" id="KW-1185">Reference proteome</keyword>